<keyword evidence="6" id="KW-1185">Reference proteome</keyword>
<evidence type="ECO:0000259" key="4">
    <source>
        <dbReference type="Pfam" id="PF05368"/>
    </source>
</evidence>
<dbReference type="PANTHER" id="PTHR47706">
    <property type="entry name" value="NMRA-LIKE FAMILY PROTEIN"/>
    <property type="match status" value="1"/>
</dbReference>
<evidence type="ECO:0000313" key="6">
    <source>
        <dbReference type="Proteomes" id="UP000076584"/>
    </source>
</evidence>
<reference evidence="5 6" key="1">
    <citation type="submission" date="2015-06" db="EMBL/GenBank/DDBJ databases">
        <title>Survival trade-offs in plant roots during colonization by closely related pathogenic and mutualistic fungi.</title>
        <authorList>
            <person name="Hacquard S."/>
            <person name="Kracher B."/>
            <person name="Hiruma K."/>
            <person name="Weinman A."/>
            <person name="Muench P."/>
            <person name="Garrido Oter R."/>
            <person name="Ver Loren van Themaat E."/>
            <person name="Dallerey J.-F."/>
            <person name="Damm U."/>
            <person name="Henrissat B."/>
            <person name="Lespinet O."/>
            <person name="Thon M."/>
            <person name="Kemen E."/>
            <person name="McHardy A.C."/>
            <person name="Schulze-Lefert P."/>
            <person name="O'Connell R.J."/>
        </authorList>
    </citation>
    <scope>NUCLEOTIDE SEQUENCE [LARGE SCALE GENOMIC DNA]</scope>
    <source>
        <strain evidence="5 6">MAFF 238704</strain>
    </source>
</reference>
<name>A0A166YQ59_COLIC</name>
<dbReference type="InterPro" id="IPR008030">
    <property type="entry name" value="NmrA-like"/>
</dbReference>
<feature type="domain" description="NmrA-like" evidence="4">
    <location>
        <begin position="4"/>
        <end position="237"/>
    </location>
</feature>
<sequence>MVVVAIAGGTGKLGRAIVDILVEEGKHEVIVLTRKASDFGGHEGGKTIVSVQYHNILSLTDTLESHKVEVLISTLDSQFGLDPELNLIEAAEASLTTKRYIPSSWGIKYTPETAEKSPVARTKVVFFDALDKTSLEWTAFANGYFMHYYLVPHIKTYMPPIALAIDVQNAAAAIPGTGDVPVVFTYTFDIARFVAAALDLPKWDKTSYVIGDKVTLNQFISHAEEARGVRFSVIKDSLEDLKAGRITELPSHPPLYPFFPKSHLQNLFASFGRLFEEGYFDMKPTKSLNDVFPEIKTKTIRDGLLEAWKGK</sequence>
<gene>
    <name evidence="5" type="ORF">CI238_13346</name>
</gene>
<organism evidence="5 6">
    <name type="scientific">Colletotrichum incanum</name>
    <name type="common">Soybean anthracnose fungus</name>
    <dbReference type="NCBI Taxonomy" id="1573173"/>
    <lineage>
        <taxon>Eukaryota</taxon>
        <taxon>Fungi</taxon>
        <taxon>Dikarya</taxon>
        <taxon>Ascomycota</taxon>
        <taxon>Pezizomycotina</taxon>
        <taxon>Sordariomycetes</taxon>
        <taxon>Hypocreomycetidae</taxon>
        <taxon>Glomerellales</taxon>
        <taxon>Glomerellaceae</taxon>
        <taxon>Colletotrichum</taxon>
        <taxon>Colletotrichum spaethianum species complex</taxon>
    </lineage>
</organism>
<dbReference type="OrthoDB" id="419598at2759"/>
<dbReference type="InterPro" id="IPR036291">
    <property type="entry name" value="NAD(P)-bd_dom_sf"/>
</dbReference>
<dbReference type="SUPFAM" id="SSF51735">
    <property type="entry name" value="NAD(P)-binding Rossmann-fold domains"/>
    <property type="match status" value="1"/>
</dbReference>
<dbReference type="EMBL" id="LFIW01002240">
    <property type="protein sequence ID" value="KZL77926.1"/>
    <property type="molecule type" value="Genomic_DNA"/>
</dbReference>
<keyword evidence="3" id="KW-0560">Oxidoreductase</keyword>
<evidence type="ECO:0000313" key="5">
    <source>
        <dbReference type="EMBL" id="KZL77926.1"/>
    </source>
</evidence>
<comment type="similarity">
    <text evidence="1">Belongs to the NmrA-type oxidoreductase family. Isoflavone reductase subfamily.</text>
</comment>
<dbReference type="Proteomes" id="UP000076584">
    <property type="component" value="Unassembled WGS sequence"/>
</dbReference>
<protein>
    <submittedName>
        <fullName evidence="5">Isoflavone reductase like protein p3</fullName>
    </submittedName>
</protein>
<dbReference type="PANTHER" id="PTHR47706:SF4">
    <property type="entry name" value="NMRA-LIKE DOMAIN-CONTAINING PROTEIN"/>
    <property type="match status" value="1"/>
</dbReference>
<dbReference type="InterPro" id="IPR051609">
    <property type="entry name" value="NmrA/Isoflavone_reductase-like"/>
</dbReference>
<evidence type="ECO:0000256" key="3">
    <source>
        <dbReference type="ARBA" id="ARBA00023002"/>
    </source>
</evidence>
<dbReference type="AlphaFoldDB" id="A0A166YQ59"/>
<accession>A0A166YQ59</accession>
<dbReference type="Pfam" id="PF05368">
    <property type="entry name" value="NmrA"/>
    <property type="match status" value="1"/>
</dbReference>
<comment type="caution">
    <text evidence="5">The sequence shown here is derived from an EMBL/GenBank/DDBJ whole genome shotgun (WGS) entry which is preliminary data.</text>
</comment>
<evidence type="ECO:0000256" key="2">
    <source>
        <dbReference type="ARBA" id="ARBA00022857"/>
    </source>
</evidence>
<evidence type="ECO:0000256" key="1">
    <source>
        <dbReference type="ARBA" id="ARBA00005725"/>
    </source>
</evidence>
<dbReference type="GO" id="GO:0016491">
    <property type="term" value="F:oxidoreductase activity"/>
    <property type="evidence" value="ECO:0007669"/>
    <property type="project" value="UniProtKB-KW"/>
</dbReference>
<keyword evidence="2" id="KW-0521">NADP</keyword>
<dbReference type="Gene3D" id="3.40.50.720">
    <property type="entry name" value="NAD(P)-binding Rossmann-like Domain"/>
    <property type="match status" value="1"/>
</dbReference>
<proteinExistence type="inferred from homology"/>
<dbReference type="Gene3D" id="3.90.25.10">
    <property type="entry name" value="UDP-galactose 4-epimerase, domain 1"/>
    <property type="match status" value="1"/>
</dbReference>